<name>A0A3A8F9Z3_9GAMM</name>
<sequence>MKTLAFIHRNDSLFSVGDFHPVKTIFSHHELGNTVSPFLLLDHLGPGLLKPSNLRKGVTEHPHRGFETVTIMFQGELEHRDSTGGGGIIAEGDVQWMTAASGVIHKELFSEEFSKQGGAFEIVQLWVNLPAKDKLKPARYQSLKKATIPTVQLEHDAGFVRVIAGEYLGFTGPAKTHSPILLLDIHLKAGQSTVFPAKVGDSTLIFLRTGCLEFSPEDELLDDQALAVISSHGEQVEITAHRESKFLFMSAAPLNEPINAKGFFVMNTYAEILQAYEDLKAGKFIQPVESD</sequence>
<dbReference type="RefSeq" id="WP_120383100.1">
    <property type="nucleotide sequence ID" value="NZ_RAXT01000004.1"/>
</dbReference>
<dbReference type="GO" id="GO:0046872">
    <property type="term" value="F:metal ion binding"/>
    <property type="evidence" value="ECO:0007669"/>
    <property type="project" value="UniProtKB-KW"/>
</dbReference>
<dbReference type="Gene3D" id="2.60.120.10">
    <property type="entry name" value="Jelly Rolls"/>
    <property type="match status" value="2"/>
</dbReference>
<reference evidence="6 7" key="1">
    <citation type="submission" date="2018-09" db="EMBL/GenBank/DDBJ databases">
        <title>The draft genome of Acinetobacter spp. strains.</title>
        <authorList>
            <person name="Qin J."/>
            <person name="Feng Y."/>
            <person name="Zong Z."/>
        </authorList>
    </citation>
    <scope>NUCLEOTIDE SEQUENCE [LARGE SCALE GENOMIC DNA]</scope>
    <source>
        <strain evidence="6 7">WCHAc060115</strain>
    </source>
</reference>
<evidence type="ECO:0000256" key="3">
    <source>
        <dbReference type="RuleBase" id="RU003457"/>
    </source>
</evidence>
<dbReference type="InterPro" id="IPR003829">
    <property type="entry name" value="Pirin_N_dom"/>
</dbReference>
<comment type="caution">
    <text evidence="6">The sequence shown here is derived from an EMBL/GenBank/DDBJ whole genome shotgun (WGS) entry which is preliminary data.</text>
</comment>
<dbReference type="PIRSF" id="PIRSF006232">
    <property type="entry name" value="Pirin"/>
    <property type="match status" value="1"/>
</dbReference>
<evidence type="ECO:0000313" key="6">
    <source>
        <dbReference type="EMBL" id="RKG39830.1"/>
    </source>
</evidence>
<keyword evidence="2" id="KW-0479">Metal-binding</keyword>
<dbReference type="InterPro" id="IPR008778">
    <property type="entry name" value="Pirin_C_dom"/>
</dbReference>
<gene>
    <name evidence="6" type="ORF">D7V20_04295</name>
</gene>
<organism evidence="6 7">
    <name type="scientific">Acinetobacter rongchengensis</name>
    <dbReference type="NCBI Taxonomy" id="2419601"/>
    <lineage>
        <taxon>Bacteria</taxon>
        <taxon>Pseudomonadati</taxon>
        <taxon>Pseudomonadota</taxon>
        <taxon>Gammaproteobacteria</taxon>
        <taxon>Moraxellales</taxon>
        <taxon>Moraxellaceae</taxon>
        <taxon>Acinetobacter</taxon>
    </lineage>
</organism>
<evidence type="ECO:0000313" key="7">
    <source>
        <dbReference type="Proteomes" id="UP000280405"/>
    </source>
</evidence>
<dbReference type="InterPro" id="IPR011051">
    <property type="entry name" value="RmlC_Cupin_sf"/>
</dbReference>
<evidence type="ECO:0000259" key="5">
    <source>
        <dbReference type="Pfam" id="PF05726"/>
    </source>
</evidence>
<evidence type="ECO:0000259" key="4">
    <source>
        <dbReference type="Pfam" id="PF02678"/>
    </source>
</evidence>
<keyword evidence="2" id="KW-0408">Iron</keyword>
<proteinExistence type="inferred from homology"/>
<dbReference type="CDD" id="cd02247">
    <property type="entry name" value="cupin_pirin_C"/>
    <property type="match status" value="1"/>
</dbReference>
<protein>
    <submittedName>
        <fullName evidence="6">Pirin family protein</fullName>
    </submittedName>
</protein>
<dbReference type="SUPFAM" id="SSF51182">
    <property type="entry name" value="RmlC-like cupins"/>
    <property type="match status" value="1"/>
</dbReference>
<dbReference type="PANTHER" id="PTHR43594">
    <property type="entry name" value="QUERCETIN 2,3-DIOXYGENASE"/>
    <property type="match status" value="1"/>
</dbReference>
<dbReference type="Pfam" id="PF05726">
    <property type="entry name" value="Pirin_C"/>
    <property type="match status" value="1"/>
</dbReference>
<evidence type="ECO:0000256" key="1">
    <source>
        <dbReference type="ARBA" id="ARBA00008416"/>
    </source>
</evidence>
<dbReference type="Proteomes" id="UP000280405">
    <property type="component" value="Unassembled WGS sequence"/>
</dbReference>
<feature type="domain" description="Pirin C-terminal" evidence="5">
    <location>
        <begin position="183"/>
        <end position="284"/>
    </location>
</feature>
<dbReference type="InterPro" id="IPR053186">
    <property type="entry name" value="QDO-related"/>
</dbReference>
<comment type="similarity">
    <text evidence="1 3">Belongs to the pirin family.</text>
</comment>
<feature type="binding site" evidence="2">
    <location>
        <position position="105"/>
    </location>
    <ligand>
        <name>Fe cation</name>
        <dbReference type="ChEBI" id="CHEBI:24875"/>
    </ligand>
</feature>
<feature type="domain" description="Pirin N-terminal" evidence="4">
    <location>
        <begin position="24"/>
        <end position="127"/>
    </location>
</feature>
<dbReference type="EMBL" id="RAXT01000004">
    <property type="protein sequence ID" value="RKG39830.1"/>
    <property type="molecule type" value="Genomic_DNA"/>
</dbReference>
<dbReference type="CDD" id="cd02909">
    <property type="entry name" value="cupin_pirin_N"/>
    <property type="match status" value="1"/>
</dbReference>
<dbReference type="AlphaFoldDB" id="A0A3A8F9Z3"/>
<dbReference type="OrthoDB" id="9780903at2"/>
<feature type="binding site" evidence="2">
    <location>
        <position position="61"/>
    </location>
    <ligand>
        <name>Fe cation</name>
        <dbReference type="ChEBI" id="CHEBI:24875"/>
    </ligand>
</feature>
<dbReference type="PANTHER" id="PTHR43594:SF1">
    <property type="entry name" value="QUERCETIN 2,3-DIOXYGENASE PA2418-RELATED"/>
    <property type="match status" value="1"/>
</dbReference>
<dbReference type="InterPro" id="IPR014710">
    <property type="entry name" value="RmlC-like_jellyroll"/>
</dbReference>
<feature type="binding site" evidence="2">
    <location>
        <position position="107"/>
    </location>
    <ligand>
        <name>Fe cation</name>
        <dbReference type="ChEBI" id="CHEBI:24875"/>
    </ligand>
</feature>
<keyword evidence="7" id="KW-1185">Reference proteome</keyword>
<accession>A0A3A8F9Z3</accession>
<evidence type="ECO:0000256" key="2">
    <source>
        <dbReference type="PIRSR" id="PIRSR006232-1"/>
    </source>
</evidence>
<dbReference type="InterPro" id="IPR012093">
    <property type="entry name" value="Pirin"/>
</dbReference>
<comment type="cofactor">
    <cofactor evidence="2">
        <name>Fe cation</name>
        <dbReference type="ChEBI" id="CHEBI:24875"/>
    </cofactor>
    <text evidence="2">Binds 1 Fe cation per subunit.</text>
</comment>
<dbReference type="Pfam" id="PF02678">
    <property type="entry name" value="Pirin"/>
    <property type="match status" value="1"/>
</dbReference>
<feature type="binding site" evidence="2">
    <location>
        <position position="63"/>
    </location>
    <ligand>
        <name>Fe cation</name>
        <dbReference type="ChEBI" id="CHEBI:24875"/>
    </ligand>
</feature>